<dbReference type="PROSITE" id="PS00372">
    <property type="entry name" value="PTS_EIIA_TYPE_2_HIS"/>
    <property type="match status" value="1"/>
</dbReference>
<gene>
    <name evidence="2" type="ORF">SCLO_1022010</name>
</gene>
<dbReference type="CDD" id="cd00211">
    <property type="entry name" value="PTS_IIA_fru"/>
    <property type="match status" value="1"/>
</dbReference>
<organism evidence="2 3">
    <name type="scientific">Sphingobium cloacae</name>
    <dbReference type="NCBI Taxonomy" id="120107"/>
    <lineage>
        <taxon>Bacteria</taxon>
        <taxon>Pseudomonadati</taxon>
        <taxon>Pseudomonadota</taxon>
        <taxon>Alphaproteobacteria</taxon>
        <taxon>Sphingomonadales</taxon>
        <taxon>Sphingomonadaceae</taxon>
        <taxon>Sphingobium</taxon>
    </lineage>
</organism>
<dbReference type="SUPFAM" id="SSF55804">
    <property type="entry name" value="Phoshotransferase/anion transport protein"/>
    <property type="match status" value="1"/>
</dbReference>
<sequence>MGPDFIDPVRAYVPMVEARSGGSGLNMVHFNDILSPKALATGLTANGKKQLFQKIAALAADAYGLNAEHVAEALFEREKLGSTGFGGGVAIPHAKIAELQKMCGVVVLVDPAVPFEAVDDAPVDIVFALLSPVDSGAEHLKTLARVSRYLRDDDQVARLRGAKSAEALHALLAGGEARDAA</sequence>
<accession>A0A1E1F477</accession>
<dbReference type="KEGG" id="sclo:SCLO_1022010"/>
<evidence type="ECO:0000259" key="1">
    <source>
        <dbReference type="PROSITE" id="PS51094"/>
    </source>
</evidence>
<feature type="domain" description="PTS EIIA type-2" evidence="1">
    <location>
        <begin position="32"/>
        <end position="175"/>
    </location>
</feature>
<dbReference type="PANTHER" id="PTHR47738:SF1">
    <property type="entry name" value="NITROGEN REGULATORY PROTEIN"/>
    <property type="match status" value="1"/>
</dbReference>
<evidence type="ECO:0000313" key="2">
    <source>
        <dbReference type="EMBL" id="BAV65241.1"/>
    </source>
</evidence>
<dbReference type="AlphaFoldDB" id="A0A1E1F477"/>
<dbReference type="EMBL" id="AP017655">
    <property type="protein sequence ID" value="BAV65241.1"/>
    <property type="molecule type" value="Genomic_DNA"/>
</dbReference>
<reference evidence="2 3" key="1">
    <citation type="submission" date="2016-10" db="EMBL/GenBank/DDBJ databases">
        <title>Complete Genome Sequence of the Nonylphenol-Degrading Bacterium Sphingobium cloacae JCM 10874T.</title>
        <authorList>
            <person name="Ootsuka M."/>
            <person name="Nishizawa T."/>
            <person name="Ohta H."/>
        </authorList>
    </citation>
    <scope>NUCLEOTIDE SEQUENCE [LARGE SCALE GENOMIC DNA]</scope>
    <source>
        <strain evidence="2 3">JCM 10874</strain>
    </source>
</reference>
<evidence type="ECO:0000313" key="3">
    <source>
        <dbReference type="Proteomes" id="UP000218272"/>
    </source>
</evidence>
<protein>
    <submittedName>
        <fullName evidence="2">PTS lactose transporter subunit IIC</fullName>
    </submittedName>
</protein>
<dbReference type="InterPro" id="IPR016152">
    <property type="entry name" value="PTrfase/Anion_transptr"/>
</dbReference>
<proteinExistence type="predicted"/>
<dbReference type="PANTHER" id="PTHR47738">
    <property type="entry name" value="PTS SYSTEM FRUCTOSE-LIKE EIIA COMPONENT-RELATED"/>
    <property type="match status" value="1"/>
</dbReference>
<dbReference type="PROSITE" id="PS51094">
    <property type="entry name" value="PTS_EIIA_TYPE_2"/>
    <property type="match status" value="1"/>
</dbReference>
<dbReference type="Proteomes" id="UP000218272">
    <property type="component" value="Chromosome SCLO_1"/>
</dbReference>
<dbReference type="InterPro" id="IPR002178">
    <property type="entry name" value="PTS_EIIA_type-2_dom"/>
</dbReference>
<keyword evidence="3" id="KW-1185">Reference proteome</keyword>
<dbReference type="Gene3D" id="3.40.930.10">
    <property type="entry name" value="Mannitol-specific EII, Chain A"/>
    <property type="match status" value="1"/>
</dbReference>
<dbReference type="GO" id="GO:0030295">
    <property type="term" value="F:protein kinase activator activity"/>
    <property type="evidence" value="ECO:0007669"/>
    <property type="project" value="TreeGrafter"/>
</dbReference>
<name>A0A1E1F477_9SPHN</name>
<dbReference type="InterPro" id="IPR051541">
    <property type="entry name" value="PTS_SugarTrans_NitroReg"/>
</dbReference>
<dbReference type="Pfam" id="PF00359">
    <property type="entry name" value="PTS_EIIA_2"/>
    <property type="match status" value="1"/>
</dbReference>